<dbReference type="GO" id="GO:0009055">
    <property type="term" value="F:electron transfer activity"/>
    <property type="evidence" value="ECO:0007669"/>
    <property type="project" value="InterPro"/>
</dbReference>
<feature type="chain" id="PRO_5037549440" evidence="5">
    <location>
        <begin position="19"/>
        <end position="168"/>
    </location>
</feature>
<reference evidence="7" key="1">
    <citation type="submission" date="2020-09" db="EMBL/GenBank/DDBJ databases">
        <title>Bosea spartocytisi sp. nov. a root nodule endophyte of Spartocytisus supranubius in the high mountain ecosystem fo the Teide National Park (Canary Islands, Spain).</title>
        <authorList>
            <person name="Pulido-Suarez L."/>
            <person name="Peix A."/>
            <person name="Igual J.M."/>
            <person name="Socas-Perez N."/>
            <person name="Velazquez E."/>
            <person name="Flores-Felix J.D."/>
            <person name="Leon-Barrios M."/>
        </authorList>
    </citation>
    <scope>NUCLEOTIDE SEQUENCE</scope>
    <source>
        <strain evidence="7">SSUT16</strain>
    </source>
</reference>
<proteinExistence type="predicted"/>
<dbReference type="PANTHER" id="PTHR35008:SF8">
    <property type="entry name" value="ALCOHOL DEHYDROGENASE CYTOCHROME C SUBUNIT"/>
    <property type="match status" value="1"/>
</dbReference>
<keyword evidence="8" id="KW-1185">Reference proteome</keyword>
<keyword evidence="5" id="KW-0732">Signal</keyword>
<dbReference type="PANTHER" id="PTHR35008">
    <property type="entry name" value="BLL4482 PROTEIN-RELATED"/>
    <property type="match status" value="1"/>
</dbReference>
<evidence type="ECO:0000313" key="8">
    <source>
        <dbReference type="Proteomes" id="UP000619295"/>
    </source>
</evidence>
<keyword evidence="3 4" id="KW-0408">Iron</keyword>
<evidence type="ECO:0000259" key="6">
    <source>
        <dbReference type="PROSITE" id="PS51007"/>
    </source>
</evidence>
<feature type="domain" description="Cytochrome c" evidence="6">
    <location>
        <begin position="29"/>
        <end position="141"/>
    </location>
</feature>
<keyword evidence="2 4" id="KW-0479">Metal-binding</keyword>
<dbReference type="AlphaFoldDB" id="A0A927I018"/>
<protein>
    <submittedName>
        <fullName evidence="7">Cytochrome c</fullName>
    </submittedName>
</protein>
<dbReference type="SUPFAM" id="SSF46626">
    <property type="entry name" value="Cytochrome c"/>
    <property type="match status" value="1"/>
</dbReference>
<name>A0A927I018_9HYPH</name>
<comment type="caution">
    <text evidence="7">The sequence shown here is derived from an EMBL/GenBank/DDBJ whole genome shotgun (WGS) entry which is preliminary data.</text>
</comment>
<dbReference type="Pfam" id="PF00034">
    <property type="entry name" value="Cytochrom_C"/>
    <property type="match status" value="1"/>
</dbReference>
<feature type="signal peptide" evidence="5">
    <location>
        <begin position="1"/>
        <end position="18"/>
    </location>
</feature>
<dbReference type="PROSITE" id="PS51007">
    <property type="entry name" value="CYTC"/>
    <property type="match status" value="1"/>
</dbReference>
<dbReference type="GO" id="GO:0020037">
    <property type="term" value="F:heme binding"/>
    <property type="evidence" value="ECO:0007669"/>
    <property type="project" value="InterPro"/>
</dbReference>
<organism evidence="7 8">
    <name type="scientific">Bosea spartocytisi</name>
    <dbReference type="NCBI Taxonomy" id="2773451"/>
    <lineage>
        <taxon>Bacteria</taxon>
        <taxon>Pseudomonadati</taxon>
        <taxon>Pseudomonadota</taxon>
        <taxon>Alphaproteobacteria</taxon>
        <taxon>Hyphomicrobiales</taxon>
        <taxon>Boseaceae</taxon>
        <taxon>Bosea</taxon>
    </lineage>
</organism>
<evidence type="ECO:0000256" key="5">
    <source>
        <dbReference type="SAM" id="SignalP"/>
    </source>
</evidence>
<evidence type="ECO:0000256" key="3">
    <source>
        <dbReference type="ARBA" id="ARBA00023004"/>
    </source>
</evidence>
<dbReference type="EMBL" id="JACXWY010000004">
    <property type="protein sequence ID" value="MBD3845892.1"/>
    <property type="molecule type" value="Genomic_DNA"/>
</dbReference>
<dbReference type="InterPro" id="IPR009056">
    <property type="entry name" value="Cyt_c-like_dom"/>
</dbReference>
<evidence type="ECO:0000256" key="1">
    <source>
        <dbReference type="ARBA" id="ARBA00022617"/>
    </source>
</evidence>
<dbReference type="RefSeq" id="WP_112764025.1">
    <property type="nucleotide sequence ID" value="NZ_JACXWY010000004.1"/>
</dbReference>
<dbReference type="Gene3D" id="1.10.760.10">
    <property type="entry name" value="Cytochrome c-like domain"/>
    <property type="match status" value="1"/>
</dbReference>
<dbReference type="GO" id="GO:0046872">
    <property type="term" value="F:metal ion binding"/>
    <property type="evidence" value="ECO:0007669"/>
    <property type="project" value="UniProtKB-KW"/>
</dbReference>
<gene>
    <name evidence="7" type="ORF">IED13_09300</name>
</gene>
<sequence length="168" mass="17851">MRQAILGALTLFALAVPAALTAQTAPSQEKLRRGEYLANIMDCAGCHTPGIFLGKPDMQRRLAGSEVGFHIPGLGTFFPPNLTSDHETGLGSWSEADIVKAVRLGTRPDGRILAPAMPYKAYGKLNDADAFALAAYLKSLKPIANRVPAIVGPDEKATAPRLSVVMPQ</sequence>
<evidence type="ECO:0000256" key="4">
    <source>
        <dbReference type="PROSITE-ProRule" id="PRU00433"/>
    </source>
</evidence>
<dbReference type="InterPro" id="IPR036909">
    <property type="entry name" value="Cyt_c-like_dom_sf"/>
</dbReference>
<dbReference type="InterPro" id="IPR051459">
    <property type="entry name" value="Cytochrome_c-type_DH"/>
</dbReference>
<evidence type="ECO:0000256" key="2">
    <source>
        <dbReference type="ARBA" id="ARBA00022723"/>
    </source>
</evidence>
<dbReference type="Proteomes" id="UP000619295">
    <property type="component" value="Unassembled WGS sequence"/>
</dbReference>
<evidence type="ECO:0000313" key="7">
    <source>
        <dbReference type="EMBL" id="MBD3845892.1"/>
    </source>
</evidence>
<accession>A0A927I018</accession>
<keyword evidence="1 4" id="KW-0349">Heme</keyword>